<dbReference type="Proteomes" id="UP000243378">
    <property type="component" value="Unassembled WGS sequence"/>
</dbReference>
<reference evidence="1 2" key="1">
    <citation type="submission" date="2016-10" db="EMBL/GenBank/DDBJ databases">
        <authorList>
            <person name="de Groot N.N."/>
        </authorList>
    </citation>
    <scope>NUCLEOTIDE SEQUENCE [LARGE SCALE GENOMIC DNA]</scope>
    <source>
        <strain evidence="1 2">LMG 25475</strain>
    </source>
</reference>
<evidence type="ECO:0000313" key="2">
    <source>
        <dbReference type="Proteomes" id="UP000243378"/>
    </source>
</evidence>
<name>A0A1G7T7E2_9GAMM</name>
<dbReference type="EMBL" id="FNBM01000009">
    <property type="protein sequence ID" value="SDG31287.1"/>
    <property type="molecule type" value="Genomic_DNA"/>
</dbReference>
<dbReference type="STRING" id="640205.SAMN05216381_3689"/>
<dbReference type="OrthoDB" id="7007532at2"/>
<protein>
    <submittedName>
        <fullName evidence="1">Uncharacterized protein</fullName>
    </submittedName>
</protein>
<accession>A0A1G7T7E2</accession>
<evidence type="ECO:0000313" key="1">
    <source>
        <dbReference type="EMBL" id="SDG31287.1"/>
    </source>
</evidence>
<organism evidence="1 2">
    <name type="scientific">Phytopseudomonas seleniipraecipitans</name>
    <dbReference type="NCBI Taxonomy" id="640205"/>
    <lineage>
        <taxon>Bacteria</taxon>
        <taxon>Pseudomonadati</taxon>
        <taxon>Pseudomonadota</taxon>
        <taxon>Gammaproteobacteria</taxon>
        <taxon>Pseudomonadales</taxon>
        <taxon>Pseudomonadaceae</taxon>
        <taxon>Phytopseudomonas</taxon>
    </lineage>
</organism>
<dbReference type="RefSeq" id="WP_092370839.1">
    <property type="nucleotide sequence ID" value="NZ_FNBM01000009.1"/>
</dbReference>
<dbReference type="AlphaFoldDB" id="A0A1G7T7E2"/>
<proteinExistence type="predicted"/>
<sequence length="72" mass="8079">MSKNHYFLVSYRLGKQKKSTEVQTGAPVLTPEQARYHIESLHSSDLPNEITDIEVKPLGDAADQEPGQVRQT</sequence>
<gene>
    <name evidence="1" type="ORF">SAMN05216381_3689</name>
</gene>